<evidence type="ECO:0000313" key="9">
    <source>
        <dbReference type="Proteomes" id="UP000191144"/>
    </source>
</evidence>
<evidence type="ECO:0000256" key="5">
    <source>
        <dbReference type="ARBA" id="ARBA00023329"/>
    </source>
</evidence>
<dbReference type="PROSITE" id="PS51072">
    <property type="entry name" value="MHD"/>
    <property type="match status" value="1"/>
</dbReference>
<accession>A0A1G4KAT5</accession>
<dbReference type="PANTHER" id="PTHR10529">
    <property type="entry name" value="AP COMPLEX SUBUNIT MU"/>
    <property type="match status" value="1"/>
</dbReference>
<dbReference type="InterPro" id="IPR001392">
    <property type="entry name" value="Clathrin_mu"/>
</dbReference>
<proteinExistence type="inferred from homology"/>
<dbReference type="Gene3D" id="3.30.450.60">
    <property type="match status" value="1"/>
</dbReference>
<evidence type="ECO:0000256" key="2">
    <source>
        <dbReference type="ARBA" id="ARBA00022448"/>
    </source>
</evidence>
<reference evidence="9" key="1">
    <citation type="submission" date="2016-03" db="EMBL/GenBank/DDBJ databases">
        <authorList>
            <person name="Devillers Hugo."/>
        </authorList>
    </citation>
    <scope>NUCLEOTIDE SEQUENCE [LARGE SCALE GENOMIC DNA]</scope>
</reference>
<dbReference type="SUPFAM" id="SSF49447">
    <property type="entry name" value="Second domain of Mu2 adaptin subunit (ap50) of ap2 adaptor"/>
    <property type="match status" value="1"/>
</dbReference>
<dbReference type="GO" id="GO:0030131">
    <property type="term" value="C:clathrin adaptor complex"/>
    <property type="evidence" value="ECO:0007669"/>
    <property type="project" value="UniProtKB-UniRule"/>
</dbReference>
<protein>
    <submittedName>
        <fullName evidence="8">LAME_0G15610g1_1</fullName>
    </submittedName>
</protein>
<keyword evidence="9" id="KW-1185">Reference proteome</keyword>
<dbReference type="InterPro" id="IPR050431">
    <property type="entry name" value="Adaptor_comp_med_subunit"/>
</dbReference>
<feature type="domain" description="MHD" evidence="7">
    <location>
        <begin position="201"/>
        <end position="465"/>
    </location>
</feature>
<dbReference type="InterPro" id="IPR011012">
    <property type="entry name" value="Longin-like_dom_sf"/>
</dbReference>
<dbReference type="Proteomes" id="UP000191144">
    <property type="component" value="Chromosome G"/>
</dbReference>
<evidence type="ECO:0000256" key="3">
    <source>
        <dbReference type="ARBA" id="ARBA00022927"/>
    </source>
</evidence>
<dbReference type="InterPro" id="IPR036168">
    <property type="entry name" value="AP2_Mu_C_sf"/>
</dbReference>
<keyword evidence="2 6" id="KW-0813">Transport</keyword>
<organism evidence="8 9">
    <name type="scientific">Lachancea meyersii CBS 8951</name>
    <dbReference type="NCBI Taxonomy" id="1266667"/>
    <lineage>
        <taxon>Eukaryota</taxon>
        <taxon>Fungi</taxon>
        <taxon>Dikarya</taxon>
        <taxon>Ascomycota</taxon>
        <taxon>Saccharomycotina</taxon>
        <taxon>Saccharomycetes</taxon>
        <taxon>Saccharomycetales</taxon>
        <taxon>Saccharomycetaceae</taxon>
        <taxon>Lachancea</taxon>
    </lineage>
</organism>
<dbReference type="GO" id="GO:0006886">
    <property type="term" value="P:intracellular protein transport"/>
    <property type="evidence" value="ECO:0007669"/>
    <property type="project" value="UniProtKB-UniRule"/>
</dbReference>
<keyword evidence="4" id="KW-0472">Membrane</keyword>
<evidence type="ECO:0000256" key="1">
    <source>
        <dbReference type="ARBA" id="ARBA00004156"/>
    </source>
</evidence>
<evidence type="ECO:0000256" key="6">
    <source>
        <dbReference type="PIRNR" id="PIRNR005992"/>
    </source>
</evidence>
<dbReference type="AlphaFoldDB" id="A0A1G4KAT5"/>
<dbReference type="InterPro" id="IPR028565">
    <property type="entry name" value="MHD"/>
</dbReference>
<comment type="subcellular location">
    <subcellularLocation>
        <location evidence="1">Cytoplasmic vesicle membrane</location>
    </subcellularLocation>
</comment>
<dbReference type="GO" id="GO:0030659">
    <property type="term" value="C:cytoplasmic vesicle membrane"/>
    <property type="evidence" value="ECO:0007669"/>
    <property type="project" value="UniProtKB-SubCell"/>
</dbReference>
<evidence type="ECO:0000256" key="4">
    <source>
        <dbReference type="ARBA" id="ARBA00023136"/>
    </source>
</evidence>
<dbReference type="OrthoDB" id="870at2759"/>
<dbReference type="PIRSF" id="PIRSF005992">
    <property type="entry name" value="Clathrin_mu"/>
    <property type="match status" value="1"/>
</dbReference>
<dbReference type="PROSITE" id="PS00990">
    <property type="entry name" value="CLAT_ADAPTOR_M_1"/>
    <property type="match status" value="1"/>
</dbReference>
<dbReference type="CDD" id="cd09252">
    <property type="entry name" value="AP-3_Mu3_Cterm"/>
    <property type="match status" value="1"/>
</dbReference>
<comment type="similarity">
    <text evidence="6">Belongs to the adaptor complexes medium subunit family.</text>
</comment>
<gene>
    <name evidence="8" type="ORF">LAME_0G15610G</name>
</gene>
<evidence type="ECO:0000313" key="8">
    <source>
        <dbReference type="EMBL" id="SCV01341.1"/>
    </source>
</evidence>
<dbReference type="Pfam" id="PF00928">
    <property type="entry name" value="Adap_comp_sub"/>
    <property type="match status" value="1"/>
</dbReference>
<dbReference type="SUPFAM" id="SSF64356">
    <property type="entry name" value="SNARE-like"/>
    <property type="match status" value="1"/>
</dbReference>
<sequence>MFLAFYITNLNHALAFQFLLSHDSPSFKSLWTKLQTVAQENSSEQFWLKANLGKNLQVYRMKSESSDLLYWCLVTRQPNPLEPMVFLETLESTLLNYFDKEKLTISKLVNNQDRIALLLNCMVDANEPATSDLNKLKEIVPNREDLSKVLSSTASTLSNRMQTRDSLQNKNSGMPSSYAVTLNSTGHQAVPWRTAGIKHSNNELYVDMVEKIHVVLRKGSKRNRFNVIRGILEGFVDMRSQLTGDPLIALNLDLAGHDLGIPALHECCQAHRQDQIIHELQFVPPDGKFQLMQYCIDLETLATRNQLLSNIGLVSVDFDTGLGSVGDEFEIRVNVASSQHSKHIDDLNIAVSFGPPSALTPSDCRLKVLRNTHGHFENSIDNLSGNWIFDKETPTGTLPILRGCLEHASPAQMKFLTLDVNFSSKGELPSGIKVRSVNILSGMPRNITPFKGVKYQAKTGDYQLR</sequence>
<name>A0A1G4KAT5_9SACH</name>
<keyword evidence="3 6" id="KW-0653">Protein transport</keyword>
<dbReference type="InterPro" id="IPR018240">
    <property type="entry name" value="Clathrin_mu_CS"/>
</dbReference>
<keyword evidence="5" id="KW-0968">Cytoplasmic vesicle</keyword>
<dbReference type="Gene3D" id="2.60.40.1170">
    <property type="entry name" value="Mu homology domain, subdomain B"/>
    <property type="match status" value="2"/>
</dbReference>
<evidence type="ECO:0000259" key="7">
    <source>
        <dbReference type="PROSITE" id="PS51072"/>
    </source>
</evidence>
<dbReference type="GO" id="GO:0016192">
    <property type="term" value="P:vesicle-mediated transport"/>
    <property type="evidence" value="ECO:0007669"/>
    <property type="project" value="InterPro"/>
</dbReference>
<dbReference type="EMBL" id="LT598484">
    <property type="protein sequence ID" value="SCV01341.1"/>
    <property type="molecule type" value="Genomic_DNA"/>
</dbReference>